<evidence type="ECO:0000256" key="2">
    <source>
        <dbReference type="ARBA" id="ARBA00006653"/>
    </source>
</evidence>
<dbReference type="GeneID" id="6005585"/>
<evidence type="ECO:0000256" key="6">
    <source>
        <dbReference type="ARBA" id="ARBA00023034"/>
    </source>
</evidence>
<comment type="subcellular location">
    <subcellularLocation>
        <location evidence="1">Golgi apparatus membrane</location>
        <topology evidence="1">Peripheral membrane protein</topology>
    </subcellularLocation>
</comment>
<protein>
    <recommendedName>
        <fullName evidence="3">Conserved oligomeric Golgi complex subunit 1</fullName>
    </recommendedName>
</protein>
<comment type="similarity">
    <text evidence="2">Belongs to the COG1 family.</text>
</comment>
<keyword evidence="5" id="KW-0653">Protein transport</keyword>
<name>A8N2T7_COPC7</name>
<dbReference type="GO" id="GO:0000139">
    <property type="term" value="C:Golgi membrane"/>
    <property type="evidence" value="ECO:0007669"/>
    <property type="project" value="UniProtKB-SubCell"/>
</dbReference>
<gene>
    <name evidence="8" type="ORF">CC1G_01839</name>
</gene>
<comment type="caution">
    <text evidence="8">The sequence shown here is derived from an EMBL/GenBank/DDBJ whole genome shotgun (WGS) entry which is preliminary data.</text>
</comment>
<evidence type="ECO:0000313" key="8">
    <source>
        <dbReference type="EMBL" id="EAU92794.2"/>
    </source>
</evidence>
<dbReference type="EMBL" id="AACS02000001">
    <property type="protein sequence ID" value="EAU92794.2"/>
    <property type="molecule type" value="Genomic_DNA"/>
</dbReference>
<evidence type="ECO:0000313" key="9">
    <source>
        <dbReference type="Proteomes" id="UP000001861"/>
    </source>
</evidence>
<dbReference type="InterPro" id="IPR033370">
    <property type="entry name" value="COG1"/>
</dbReference>
<dbReference type="HOGENOM" id="CLU_008852_0_0_1"/>
<dbReference type="PANTHER" id="PTHR31658">
    <property type="entry name" value="CONSERVED OLIGOMERIC GOLGI COMPLEX SUBUNIT 1"/>
    <property type="match status" value="1"/>
</dbReference>
<dbReference type="STRING" id="240176.A8N2T7"/>
<reference evidence="8 9" key="1">
    <citation type="journal article" date="2010" name="Proc. Natl. Acad. Sci. U.S.A.">
        <title>Insights into evolution of multicellular fungi from the assembled chromosomes of the mushroom Coprinopsis cinerea (Coprinus cinereus).</title>
        <authorList>
            <person name="Stajich J.E."/>
            <person name="Wilke S.K."/>
            <person name="Ahren D."/>
            <person name="Au C.H."/>
            <person name="Birren B.W."/>
            <person name="Borodovsky M."/>
            <person name="Burns C."/>
            <person name="Canback B."/>
            <person name="Casselton L.A."/>
            <person name="Cheng C.K."/>
            <person name="Deng J."/>
            <person name="Dietrich F.S."/>
            <person name="Fargo D.C."/>
            <person name="Farman M.L."/>
            <person name="Gathman A.C."/>
            <person name="Goldberg J."/>
            <person name="Guigo R."/>
            <person name="Hoegger P.J."/>
            <person name="Hooker J.B."/>
            <person name="Huggins A."/>
            <person name="James T.Y."/>
            <person name="Kamada T."/>
            <person name="Kilaru S."/>
            <person name="Kodira C."/>
            <person name="Kues U."/>
            <person name="Kupfer D."/>
            <person name="Kwan H.S."/>
            <person name="Lomsadze A."/>
            <person name="Li W."/>
            <person name="Lilly W.W."/>
            <person name="Ma L.J."/>
            <person name="Mackey A.J."/>
            <person name="Manning G."/>
            <person name="Martin F."/>
            <person name="Muraguchi H."/>
            <person name="Natvig D.O."/>
            <person name="Palmerini H."/>
            <person name="Ramesh M.A."/>
            <person name="Rehmeyer C.J."/>
            <person name="Roe B.A."/>
            <person name="Shenoy N."/>
            <person name="Stanke M."/>
            <person name="Ter-Hovhannisyan V."/>
            <person name="Tunlid A."/>
            <person name="Velagapudi R."/>
            <person name="Vision T.J."/>
            <person name="Zeng Q."/>
            <person name="Zolan M.E."/>
            <person name="Pukkila P.J."/>
        </authorList>
    </citation>
    <scope>NUCLEOTIDE SEQUENCE [LARGE SCALE GENOMIC DNA]</scope>
    <source>
        <strain evidence="9">Okayama-7 / 130 / ATCC MYA-4618 / FGSC 9003</strain>
    </source>
</reference>
<keyword evidence="4" id="KW-0813">Transport</keyword>
<dbReference type="PANTHER" id="PTHR31658:SF0">
    <property type="entry name" value="CONSERVED OLIGOMERIC GOLGI COMPLEX SUBUNIT 1"/>
    <property type="match status" value="1"/>
</dbReference>
<organism evidence="8 9">
    <name type="scientific">Coprinopsis cinerea (strain Okayama-7 / 130 / ATCC MYA-4618 / FGSC 9003)</name>
    <name type="common">Inky cap fungus</name>
    <name type="synonym">Hormographiella aspergillata</name>
    <dbReference type="NCBI Taxonomy" id="240176"/>
    <lineage>
        <taxon>Eukaryota</taxon>
        <taxon>Fungi</taxon>
        <taxon>Dikarya</taxon>
        <taxon>Basidiomycota</taxon>
        <taxon>Agaricomycotina</taxon>
        <taxon>Agaricomycetes</taxon>
        <taxon>Agaricomycetidae</taxon>
        <taxon>Agaricales</taxon>
        <taxon>Agaricineae</taxon>
        <taxon>Psathyrellaceae</taxon>
        <taxon>Coprinopsis</taxon>
    </lineage>
</organism>
<dbReference type="eggNOG" id="KOG2033">
    <property type="taxonomic scope" value="Eukaryota"/>
</dbReference>
<evidence type="ECO:0000256" key="4">
    <source>
        <dbReference type="ARBA" id="ARBA00022448"/>
    </source>
</evidence>
<dbReference type="AlphaFoldDB" id="A8N2T7"/>
<dbReference type="KEGG" id="cci:CC1G_01839"/>
<dbReference type="GO" id="GO:0015031">
    <property type="term" value="P:protein transport"/>
    <property type="evidence" value="ECO:0007669"/>
    <property type="project" value="UniProtKB-KW"/>
</dbReference>
<dbReference type="Pfam" id="PF08700">
    <property type="entry name" value="VPS51_Exo84_N"/>
    <property type="match status" value="1"/>
</dbReference>
<sequence length="810" mass="88847">MFRSQSSVAASKPVSTFYGLSSASQIQSSLSSSSGQPIDTDELNPDALFTRHTVSEVKVIQQRLRHDAEVKQEELRLMVGERYRDLIQASSSIISMSSSAQRVLSAFEESKGAILAQQEPPLSSHTTAFGGVNDRHLHSLQTLSAHLKVLLDAPEHLWRFIEKKKYLSAAWLFLFIRVVHRGLVQQDDEEEESWTKVGIDVPSEFPLVQRQWDEVSSFRSQIIHKATLSLRELNTSASDICAILAALHLLDSRPLSETFAALLTQRTKALTPLISWRIQHKLPLSANGHATSDDGEGTRESSGMRLRSVKEILQANQDALTTITDTVSAARKIFEARPTQKTSLITSLLKAIANEGDAGVLPPDLILSTHTLLVNSTSSAHFLLLPPNLQAYRPYIDLSSASTNYSQIDFQRALGDWFSKSSKSWKDAADAWFTNLANVAEIWDVRGALRKKIQNSELEYSEKEEMCGILDTISRSRALVVWRSALSNALDSFKKEVFVFLAKSRKEVTSGDTHFKAPPPPVTSSQASKALDLLPFRRYQSALKQYLLGRTAQLDAVVAILEQCARNIQKDLAVVFSDTTDEGKSFGQGLVDAYQPEAESTADVVALTLEEAVDSALGGSNTDNLVGLANIADDLGSSSIFITHIGCRRDVVQTLLSLSGALRDLGVRQEYIRHQPIAQQTLRLFVERYLEDGPKPPHSQDLLFLKAISQTYGSDWQEVIKSLSDSLGDSAPDSDEADKVAAEHLARTQTLLSLLLPSASRLQASTAGAAAGQFLLFDSPSSKQEYQPALEVAKPSPRFGLLLVGSAGAP</sequence>
<dbReference type="OrthoDB" id="46189at2759"/>
<evidence type="ECO:0000256" key="1">
    <source>
        <dbReference type="ARBA" id="ARBA00004395"/>
    </source>
</evidence>
<evidence type="ECO:0000256" key="5">
    <source>
        <dbReference type="ARBA" id="ARBA00022927"/>
    </source>
</evidence>
<dbReference type="VEuPathDB" id="FungiDB:CC1G_01839"/>
<evidence type="ECO:0000256" key="3">
    <source>
        <dbReference type="ARBA" id="ARBA00020978"/>
    </source>
</evidence>
<evidence type="ECO:0000256" key="7">
    <source>
        <dbReference type="ARBA" id="ARBA00023136"/>
    </source>
</evidence>
<proteinExistence type="inferred from homology"/>
<dbReference type="OMA" id="HLWRLME"/>
<keyword evidence="7" id="KW-0472">Membrane</keyword>
<dbReference type="RefSeq" id="XP_001829159.2">
    <property type="nucleotide sequence ID" value="XM_001829107.2"/>
</dbReference>
<dbReference type="InParanoid" id="A8N2T7"/>
<keyword evidence="6" id="KW-0333">Golgi apparatus</keyword>
<accession>A8N2T7</accession>
<keyword evidence="9" id="KW-1185">Reference proteome</keyword>
<dbReference type="Proteomes" id="UP000001861">
    <property type="component" value="Unassembled WGS sequence"/>
</dbReference>
<dbReference type="GO" id="GO:0017119">
    <property type="term" value="C:Golgi transport complex"/>
    <property type="evidence" value="ECO:0007669"/>
    <property type="project" value="InterPro"/>
</dbReference>
<dbReference type="GO" id="GO:0006891">
    <property type="term" value="P:intra-Golgi vesicle-mediated transport"/>
    <property type="evidence" value="ECO:0007669"/>
    <property type="project" value="InterPro"/>
</dbReference>